<dbReference type="Proteomes" id="UP000824596">
    <property type="component" value="Unassembled WGS sequence"/>
</dbReference>
<dbReference type="OrthoDB" id="10575376at2759"/>
<dbReference type="RefSeq" id="XP_044716352.1">
    <property type="nucleotide sequence ID" value="XM_044868355.1"/>
</dbReference>
<evidence type="ECO:0000256" key="1">
    <source>
        <dbReference type="SAM" id="MobiDB-lite"/>
    </source>
</evidence>
<reference evidence="3" key="1">
    <citation type="submission" date="2021-09" db="EMBL/GenBank/DDBJ databases">
        <title>A high-quality genome of the endoparasitic fungus Hirsutella rhossiliensis with a comparison of Hirsutella genomes reveals transposable elements contributing to genome size variation.</title>
        <authorList>
            <person name="Lin R."/>
            <person name="Jiao Y."/>
            <person name="Sun X."/>
            <person name="Ling J."/>
            <person name="Xie B."/>
            <person name="Cheng X."/>
        </authorList>
    </citation>
    <scope>NUCLEOTIDE SEQUENCE</scope>
    <source>
        <strain evidence="3">HR02</strain>
    </source>
</reference>
<evidence type="ECO:0000313" key="4">
    <source>
        <dbReference type="Proteomes" id="UP000824596"/>
    </source>
</evidence>
<feature type="signal peptide" evidence="2">
    <location>
        <begin position="1"/>
        <end position="19"/>
    </location>
</feature>
<dbReference type="GeneID" id="68359013"/>
<sequence length="177" mass="18613">MKFSAATALIVSLVGTALAAPAMNVADAALLKESGTMMNMTEGGFAPQKQYKRTQMGSEQNSHGNTASQKQYKRTQMGSEQDSHANTGMGFSAMNKAATGERRLVSRGEAVGASTAGPERVSGQAMDSMVGGSMRQANPSTPMVARNKMVYANMTTSSAKLSRDVQGAKAMSMEEDE</sequence>
<dbReference type="AlphaFoldDB" id="A0A9P8MPM8"/>
<proteinExistence type="predicted"/>
<keyword evidence="2" id="KW-0732">Signal</keyword>
<protein>
    <submittedName>
        <fullName evidence="3">Uncharacterized protein</fullName>
    </submittedName>
</protein>
<name>A0A9P8MPM8_9HYPO</name>
<evidence type="ECO:0000256" key="2">
    <source>
        <dbReference type="SAM" id="SignalP"/>
    </source>
</evidence>
<feature type="region of interest" description="Disordered" evidence="1">
    <location>
        <begin position="41"/>
        <end position="91"/>
    </location>
</feature>
<feature type="chain" id="PRO_5040268727" evidence="2">
    <location>
        <begin position="20"/>
        <end position="177"/>
    </location>
</feature>
<gene>
    <name evidence="3" type="ORF">HRG_09884</name>
</gene>
<feature type="compositionally biased region" description="Polar residues" evidence="1">
    <location>
        <begin position="53"/>
        <end position="86"/>
    </location>
</feature>
<organism evidence="3 4">
    <name type="scientific">Hirsutella rhossiliensis</name>
    <dbReference type="NCBI Taxonomy" id="111463"/>
    <lineage>
        <taxon>Eukaryota</taxon>
        <taxon>Fungi</taxon>
        <taxon>Dikarya</taxon>
        <taxon>Ascomycota</taxon>
        <taxon>Pezizomycotina</taxon>
        <taxon>Sordariomycetes</taxon>
        <taxon>Hypocreomycetidae</taxon>
        <taxon>Hypocreales</taxon>
        <taxon>Ophiocordycipitaceae</taxon>
        <taxon>Hirsutella</taxon>
    </lineage>
</organism>
<accession>A0A9P8MPM8</accession>
<comment type="caution">
    <text evidence="3">The sequence shown here is derived from an EMBL/GenBank/DDBJ whole genome shotgun (WGS) entry which is preliminary data.</text>
</comment>
<dbReference type="EMBL" id="JAIZPD010000014">
    <property type="protein sequence ID" value="KAH0958839.1"/>
    <property type="molecule type" value="Genomic_DNA"/>
</dbReference>
<feature type="region of interest" description="Disordered" evidence="1">
    <location>
        <begin position="158"/>
        <end position="177"/>
    </location>
</feature>
<keyword evidence="4" id="KW-1185">Reference proteome</keyword>
<evidence type="ECO:0000313" key="3">
    <source>
        <dbReference type="EMBL" id="KAH0958839.1"/>
    </source>
</evidence>